<comment type="similarity">
    <text evidence="7">Belongs to the binding-protein-dependent transport system permease family.</text>
</comment>
<sequence>MKSKISAGRIIIYVLITLGAIFMLLPFLWMISTSFKTQPEAIRIPPTWIPLHPTLNAYAEVWQKVPFPRYIYVSIITTVFTLLGVLITSILAAYAFSWFEFKGRETLFVSILSLMMIPIPVYVVPLFILVQRLGWIDTFYALIVPWSVNVFSIFLLRQHFRSVPRDLYDAAVIDGCSRFRFLFTILMPLTKPAIVTISIFSIIGSWNAFMWPLMVTNADRMRPIQVGLAYFAQGETTNYPALMAASTIAILPLVILFFVAQRQIVESYARSGLKE</sequence>
<dbReference type="SUPFAM" id="SSF161098">
    <property type="entry name" value="MetI-like"/>
    <property type="match status" value="1"/>
</dbReference>
<keyword evidence="5 7" id="KW-1133">Transmembrane helix</keyword>
<organism evidence="9">
    <name type="scientific">candidate division WOR-3 bacterium</name>
    <dbReference type="NCBI Taxonomy" id="2052148"/>
    <lineage>
        <taxon>Bacteria</taxon>
        <taxon>Bacteria division WOR-3</taxon>
    </lineage>
</organism>
<dbReference type="PANTHER" id="PTHR43744">
    <property type="entry name" value="ABC TRANSPORTER PERMEASE PROTEIN MG189-RELATED-RELATED"/>
    <property type="match status" value="1"/>
</dbReference>
<dbReference type="PANTHER" id="PTHR43744:SF12">
    <property type="entry name" value="ABC TRANSPORTER PERMEASE PROTEIN MG189-RELATED"/>
    <property type="match status" value="1"/>
</dbReference>
<dbReference type="CDD" id="cd06261">
    <property type="entry name" value="TM_PBP2"/>
    <property type="match status" value="1"/>
</dbReference>
<dbReference type="GO" id="GO:0005886">
    <property type="term" value="C:plasma membrane"/>
    <property type="evidence" value="ECO:0007669"/>
    <property type="project" value="UniProtKB-SubCell"/>
</dbReference>
<dbReference type="Pfam" id="PF00528">
    <property type="entry name" value="BPD_transp_1"/>
    <property type="match status" value="1"/>
</dbReference>
<feature type="transmembrane region" description="Helical" evidence="7">
    <location>
        <begin position="12"/>
        <end position="31"/>
    </location>
</feature>
<comment type="caution">
    <text evidence="9">The sequence shown here is derived from an EMBL/GenBank/DDBJ whole genome shotgun (WGS) entry which is preliminary data.</text>
</comment>
<dbReference type="Proteomes" id="UP000885931">
    <property type="component" value="Unassembled WGS sequence"/>
</dbReference>
<feature type="transmembrane region" description="Helical" evidence="7">
    <location>
        <begin position="135"/>
        <end position="156"/>
    </location>
</feature>
<dbReference type="AlphaFoldDB" id="A0A7C0XBD4"/>
<keyword evidence="6 7" id="KW-0472">Membrane</keyword>
<keyword evidence="3" id="KW-1003">Cell membrane</keyword>
<keyword evidence="2 7" id="KW-0813">Transport</keyword>
<protein>
    <submittedName>
        <fullName evidence="9">Carbohydrate ABC transporter permease</fullName>
    </submittedName>
</protein>
<evidence type="ECO:0000256" key="5">
    <source>
        <dbReference type="ARBA" id="ARBA00022989"/>
    </source>
</evidence>
<evidence type="ECO:0000256" key="1">
    <source>
        <dbReference type="ARBA" id="ARBA00004651"/>
    </source>
</evidence>
<evidence type="ECO:0000256" key="3">
    <source>
        <dbReference type="ARBA" id="ARBA00022475"/>
    </source>
</evidence>
<dbReference type="PROSITE" id="PS50928">
    <property type="entry name" value="ABC_TM1"/>
    <property type="match status" value="1"/>
</dbReference>
<evidence type="ECO:0000256" key="4">
    <source>
        <dbReference type="ARBA" id="ARBA00022692"/>
    </source>
</evidence>
<evidence type="ECO:0000256" key="6">
    <source>
        <dbReference type="ARBA" id="ARBA00023136"/>
    </source>
</evidence>
<feature type="domain" description="ABC transmembrane type-1" evidence="8">
    <location>
        <begin position="71"/>
        <end position="260"/>
    </location>
</feature>
<accession>A0A7C0XBD4</accession>
<evidence type="ECO:0000313" key="9">
    <source>
        <dbReference type="EMBL" id="HDM90645.1"/>
    </source>
</evidence>
<dbReference type="GO" id="GO:0055085">
    <property type="term" value="P:transmembrane transport"/>
    <property type="evidence" value="ECO:0007669"/>
    <property type="project" value="InterPro"/>
</dbReference>
<comment type="subcellular location">
    <subcellularLocation>
        <location evidence="1 7">Cell membrane</location>
        <topology evidence="1 7">Multi-pass membrane protein</topology>
    </subcellularLocation>
</comment>
<name>A0A7C0XBD4_UNCW3</name>
<evidence type="ECO:0000256" key="7">
    <source>
        <dbReference type="RuleBase" id="RU363032"/>
    </source>
</evidence>
<feature type="transmembrane region" description="Helical" evidence="7">
    <location>
        <begin position="70"/>
        <end position="95"/>
    </location>
</feature>
<dbReference type="InterPro" id="IPR000515">
    <property type="entry name" value="MetI-like"/>
</dbReference>
<dbReference type="Gene3D" id="1.10.3720.10">
    <property type="entry name" value="MetI-like"/>
    <property type="match status" value="1"/>
</dbReference>
<feature type="transmembrane region" description="Helical" evidence="7">
    <location>
        <begin position="239"/>
        <end position="260"/>
    </location>
</feature>
<evidence type="ECO:0000259" key="8">
    <source>
        <dbReference type="PROSITE" id="PS50928"/>
    </source>
</evidence>
<proteinExistence type="inferred from homology"/>
<keyword evidence="4 7" id="KW-0812">Transmembrane</keyword>
<dbReference type="EMBL" id="DRBW01000204">
    <property type="protein sequence ID" value="HDM90645.1"/>
    <property type="molecule type" value="Genomic_DNA"/>
</dbReference>
<gene>
    <name evidence="9" type="ORF">ENG67_05530</name>
</gene>
<dbReference type="InterPro" id="IPR035906">
    <property type="entry name" value="MetI-like_sf"/>
</dbReference>
<feature type="transmembrane region" description="Helical" evidence="7">
    <location>
        <begin position="107"/>
        <end position="129"/>
    </location>
</feature>
<evidence type="ECO:0000256" key="2">
    <source>
        <dbReference type="ARBA" id="ARBA00022448"/>
    </source>
</evidence>
<reference evidence="9" key="1">
    <citation type="journal article" date="2020" name="mSystems">
        <title>Genome- and Community-Level Interaction Insights into Carbon Utilization and Element Cycling Functions of Hydrothermarchaeota in Hydrothermal Sediment.</title>
        <authorList>
            <person name="Zhou Z."/>
            <person name="Liu Y."/>
            <person name="Xu W."/>
            <person name="Pan J."/>
            <person name="Luo Z.H."/>
            <person name="Li M."/>
        </authorList>
    </citation>
    <scope>NUCLEOTIDE SEQUENCE [LARGE SCALE GENOMIC DNA]</scope>
    <source>
        <strain evidence="9">HyVt-237</strain>
    </source>
</reference>